<organism evidence="1 2">
    <name type="scientific">Flavobacterium cupriresistens</name>
    <dbReference type="NCBI Taxonomy" id="2893885"/>
    <lineage>
        <taxon>Bacteria</taxon>
        <taxon>Pseudomonadati</taxon>
        <taxon>Bacteroidota</taxon>
        <taxon>Flavobacteriia</taxon>
        <taxon>Flavobacteriales</taxon>
        <taxon>Flavobacteriaceae</taxon>
        <taxon>Flavobacterium</taxon>
    </lineage>
</organism>
<evidence type="ECO:0000313" key="1">
    <source>
        <dbReference type="EMBL" id="MDX6187777.1"/>
    </source>
</evidence>
<gene>
    <name evidence="1" type="ORF">SGQ83_00305</name>
</gene>
<accession>A0ABU4R5B5</accession>
<dbReference type="RefSeq" id="WP_230002771.1">
    <property type="nucleotide sequence ID" value="NZ_CP087134.1"/>
</dbReference>
<protein>
    <submittedName>
        <fullName evidence="1">Uncharacterized protein</fullName>
    </submittedName>
</protein>
<dbReference type="Proteomes" id="UP001273350">
    <property type="component" value="Unassembled WGS sequence"/>
</dbReference>
<proteinExistence type="predicted"/>
<name>A0ABU4R5B5_9FLAO</name>
<evidence type="ECO:0000313" key="2">
    <source>
        <dbReference type="Proteomes" id="UP001273350"/>
    </source>
</evidence>
<reference evidence="1 2" key="1">
    <citation type="submission" date="2023-11" db="EMBL/GenBank/DDBJ databases">
        <title>Unpublished Manusciprt.</title>
        <authorList>
            <person name="Saticioglu I.B."/>
            <person name="Ay H."/>
            <person name="Ajmi N."/>
            <person name="Altun S."/>
            <person name="Duman M."/>
        </authorList>
    </citation>
    <scope>NUCLEOTIDE SEQUENCE [LARGE SCALE GENOMIC DNA]</scope>
    <source>
        <strain evidence="1 2">Fl-318</strain>
    </source>
</reference>
<dbReference type="EMBL" id="JAWXVI010000001">
    <property type="protein sequence ID" value="MDX6187777.1"/>
    <property type="molecule type" value="Genomic_DNA"/>
</dbReference>
<keyword evidence="2" id="KW-1185">Reference proteome</keyword>
<comment type="caution">
    <text evidence="1">The sequence shown here is derived from an EMBL/GenBank/DDBJ whole genome shotgun (WGS) entry which is preliminary data.</text>
</comment>
<sequence length="553" mass="62630">MFKKSNKKEIGVLIITVLLFLSSNLVYSQSKETIVTYDIDKRDFEGILPFDESFKIKFKSTKPISLIQVKYKIDQKGLIDDQFKKKYYFQKDADVVNGYLTSDLRNVSFQSFSIGGIGPLHPNTPYIFEFYIYEKINATDNTANSLKADVEKFINKLYLNTDVLPDPGTITGQFNSVLQKYVTNLYDEEGNALTVQNIFSSDLQNYKSDLTIAKTKIEQAIKNNDSDALQIEPSDFGANFCNLIENLDSKNLVNPDLLDEPMSLLIEGYSNVTLKEMINFYKLNCNRDFTYSSSIINGRAKYNNKLELQVLPKEQRYKNIESLELLKSSIILMNKLKLKSGNSHYFRRAIDSSVNTLLDNIITEEKIINDNRTKISELNADTPNILLNKFSQTAFRNDYKAITEVESAATPYINLDLGVLYASELKDVFALQTVNFHLLPVNRNALFSELKGWDKFFKQACLQVGLAQRLGPTDESYHTFLTGDLGTPYVGLGFRVNRILRVSTGMIVYREENNNPIITDKITKGSFSFTITINSALSSALGLVGGIFKGVNK</sequence>